<keyword evidence="5 10" id="KW-0732">Signal</keyword>
<evidence type="ECO:0000256" key="6">
    <source>
        <dbReference type="ARBA" id="ARBA00022764"/>
    </source>
</evidence>
<keyword evidence="7" id="KW-0106">Calcium</keyword>
<evidence type="ECO:0000256" key="10">
    <source>
        <dbReference type="SAM" id="SignalP"/>
    </source>
</evidence>
<feature type="domain" description="Periplasmic binding protein" evidence="11">
    <location>
        <begin position="42"/>
        <end position="318"/>
    </location>
</feature>
<feature type="chain" id="PRO_5038617961" description="D-galactose/methyl-galactoside binding periplasmic protein MglB" evidence="10">
    <location>
        <begin position="20"/>
        <end position="345"/>
    </location>
</feature>
<dbReference type="CDD" id="cd01539">
    <property type="entry name" value="PBP1_GGBP"/>
    <property type="match status" value="1"/>
</dbReference>
<organism evidence="12 13">
    <name type="scientific">Anaerotignum lactatifermentans DSM 14214</name>
    <dbReference type="NCBI Taxonomy" id="1121323"/>
    <lineage>
        <taxon>Bacteria</taxon>
        <taxon>Bacillati</taxon>
        <taxon>Bacillota</taxon>
        <taxon>Clostridia</taxon>
        <taxon>Lachnospirales</taxon>
        <taxon>Anaerotignaceae</taxon>
        <taxon>Anaerotignum</taxon>
    </lineage>
</organism>
<evidence type="ECO:0000256" key="5">
    <source>
        <dbReference type="ARBA" id="ARBA00022729"/>
    </source>
</evidence>
<comment type="subcellular location">
    <subcellularLocation>
        <location evidence="1">Cell envelope</location>
    </subcellularLocation>
</comment>
<dbReference type="Proteomes" id="UP000183975">
    <property type="component" value="Unassembled WGS sequence"/>
</dbReference>
<dbReference type="OrthoDB" id="9769193at2"/>
<feature type="signal peptide" evidence="10">
    <location>
        <begin position="1"/>
        <end position="19"/>
    </location>
</feature>
<dbReference type="InterPro" id="IPR028082">
    <property type="entry name" value="Peripla_BP_I"/>
</dbReference>
<dbReference type="RefSeq" id="WP_072851611.1">
    <property type="nucleotide sequence ID" value="NZ_FRAH01000038.1"/>
</dbReference>
<gene>
    <name evidence="12" type="ORF">SAMN02745138_02118</name>
</gene>
<evidence type="ECO:0000256" key="3">
    <source>
        <dbReference type="ARBA" id="ARBA00022597"/>
    </source>
</evidence>
<dbReference type="GO" id="GO:0030246">
    <property type="term" value="F:carbohydrate binding"/>
    <property type="evidence" value="ECO:0007669"/>
    <property type="project" value="InterPro"/>
</dbReference>
<evidence type="ECO:0000256" key="9">
    <source>
        <dbReference type="ARBA" id="ARBA00034344"/>
    </source>
</evidence>
<dbReference type="GO" id="GO:0046872">
    <property type="term" value="F:metal ion binding"/>
    <property type="evidence" value="ECO:0007669"/>
    <property type="project" value="UniProtKB-KW"/>
</dbReference>
<protein>
    <recommendedName>
        <fullName evidence="9">D-galactose/methyl-galactoside binding periplasmic protein MglB</fullName>
    </recommendedName>
</protein>
<keyword evidence="2" id="KW-0813">Transport</keyword>
<dbReference type="InterPro" id="IPR044085">
    <property type="entry name" value="MglB-like_PBP1"/>
</dbReference>
<evidence type="ECO:0000256" key="1">
    <source>
        <dbReference type="ARBA" id="ARBA00004196"/>
    </source>
</evidence>
<keyword evidence="4" id="KW-0479">Metal-binding</keyword>
<dbReference type="Gene3D" id="3.40.50.2300">
    <property type="match status" value="2"/>
</dbReference>
<name>A0A1M6UAS7_9FIRM</name>
<evidence type="ECO:0000256" key="4">
    <source>
        <dbReference type="ARBA" id="ARBA00022723"/>
    </source>
</evidence>
<reference evidence="12 13" key="1">
    <citation type="submission" date="2016-11" db="EMBL/GenBank/DDBJ databases">
        <authorList>
            <person name="Jaros S."/>
            <person name="Januszkiewicz K."/>
            <person name="Wedrychowicz H."/>
        </authorList>
    </citation>
    <scope>NUCLEOTIDE SEQUENCE [LARGE SCALE GENOMIC DNA]</scope>
    <source>
        <strain evidence="12 13">DSM 14214</strain>
    </source>
</reference>
<sequence>MKKKFLAMLMASVMVLGLAACGGGSSDAATEGDAASGDLPTVGVLIYKYDDTYISTVRNSLQAALEGKANVEMQDGKGDQATQNDQLDVMISKGVDVLCVNMVDAKAASGVVEKASAAGIPTIFFNREPDTEVIKSYDKACFIGTNAIDAGKMQGDIIKELWDAHPEYDLNGDGKVQYVMFQGEPDNPEAIARTQYSVEQATANGLTMEQVGETQVCNWDTETAQKAMEAMLAANEGKIELVIANNDGMAIGCVAALSNIGYNTGAEGASFIPVIGVDATDAAKDAIAKGQMSATVLQDGDAMGKAIAAAALNAASGAEFLDGTEYTYDDTGIAVRIPYAPYTGE</sequence>
<dbReference type="PROSITE" id="PS51257">
    <property type="entry name" value="PROKAR_LIPOPROTEIN"/>
    <property type="match status" value="1"/>
</dbReference>
<evidence type="ECO:0000259" key="11">
    <source>
        <dbReference type="Pfam" id="PF13407"/>
    </source>
</evidence>
<dbReference type="PANTHER" id="PTHR30036:SF2">
    <property type="entry name" value="D-GALACTOSE_METHYL-GALACTOSIDE BINDING PERIPLASMIC PROTEIN MGLB"/>
    <property type="match status" value="1"/>
</dbReference>
<dbReference type="SUPFAM" id="SSF53822">
    <property type="entry name" value="Periplasmic binding protein-like I"/>
    <property type="match status" value="1"/>
</dbReference>
<dbReference type="GO" id="GO:0030288">
    <property type="term" value="C:outer membrane-bounded periplasmic space"/>
    <property type="evidence" value="ECO:0007669"/>
    <property type="project" value="TreeGrafter"/>
</dbReference>
<accession>A0A1M6UAS7</accession>
<evidence type="ECO:0000313" key="12">
    <source>
        <dbReference type="EMBL" id="SHK66269.1"/>
    </source>
</evidence>
<evidence type="ECO:0000256" key="8">
    <source>
        <dbReference type="ARBA" id="ARBA00034323"/>
    </source>
</evidence>
<evidence type="ECO:0000256" key="7">
    <source>
        <dbReference type="ARBA" id="ARBA00022837"/>
    </source>
</evidence>
<dbReference type="AlphaFoldDB" id="A0A1M6UAS7"/>
<keyword evidence="3" id="KW-0762">Sugar transport</keyword>
<evidence type="ECO:0000256" key="2">
    <source>
        <dbReference type="ARBA" id="ARBA00022448"/>
    </source>
</evidence>
<dbReference type="InterPro" id="IPR050555">
    <property type="entry name" value="Bact_Solute-Bind_Prot2"/>
</dbReference>
<comment type="subunit">
    <text evidence="8">The ABC transporter complex is composed of one ATP-binding protein (MglA), two transmembrane proteins (MglC) and a solute-binding protein (MglB).</text>
</comment>
<dbReference type="EMBL" id="FRAH01000038">
    <property type="protein sequence ID" value="SHK66269.1"/>
    <property type="molecule type" value="Genomic_DNA"/>
</dbReference>
<evidence type="ECO:0000313" key="13">
    <source>
        <dbReference type="Proteomes" id="UP000183975"/>
    </source>
</evidence>
<proteinExistence type="predicted"/>
<keyword evidence="13" id="KW-1185">Reference proteome</keyword>
<dbReference type="PANTHER" id="PTHR30036">
    <property type="entry name" value="D-XYLOSE-BINDING PERIPLASMIC PROTEIN"/>
    <property type="match status" value="1"/>
</dbReference>
<dbReference type="Pfam" id="PF13407">
    <property type="entry name" value="Peripla_BP_4"/>
    <property type="match status" value="1"/>
</dbReference>
<dbReference type="InterPro" id="IPR025997">
    <property type="entry name" value="SBP_2_dom"/>
</dbReference>
<keyword evidence="6" id="KW-0574">Periplasm</keyword>